<evidence type="ECO:0000313" key="3">
    <source>
        <dbReference type="EMBL" id="GFD32266.1"/>
    </source>
</evidence>
<proteinExistence type="predicted"/>
<dbReference type="Gene3D" id="3.30.420.10">
    <property type="entry name" value="Ribonuclease H-like superfamily/Ribonuclease H"/>
    <property type="match status" value="1"/>
</dbReference>
<dbReference type="InterPro" id="IPR001584">
    <property type="entry name" value="Integrase_cat-core"/>
</dbReference>
<feature type="domain" description="Integrase catalytic" evidence="2">
    <location>
        <begin position="1"/>
        <end position="41"/>
    </location>
</feature>
<organism evidence="3">
    <name type="scientific">Tanacetum cinerariifolium</name>
    <name type="common">Dalmatian daisy</name>
    <name type="synonym">Chrysanthemum cinerariifolium</name>
    <dbReference type="NCBI Taxonomy" id="118510"/>
    <lineage>
        <taxon>Eukaryota</taxon>
        <taxon>Viridiplantae</taxon>
        <taxon>Streptophyta</taxon>
        <taxon>Embryophyta</taxon>
        <taxon>Tracheophyta</taxon>
        <taxon>Spermatophyta</taxon>
        <taxon>Magnoliopsida</taxon>
        <taxon>eudicotyledons</taxon>
        <taxon>Gunneridae</taxon>
        <taxon>Pentapetalae</taxon>
        <taxon>asterids</taxon>
        <taxon>campanulids</taxon>
        <taxon>Asterales</taxon>
        <taxon>Asteraceae</taxon>
        <taxon>Asteroideae</taxon>
        <taxon>Anthemideae</taxon>
        <taxon>Anthemidinae</taxon>
        <taxon>Tanacetum</taxon>
    </lineage>
</organism>
<dbReference type="AlphaFoldDB" id="A0A699VFR7"/>
<evidence type="ECO:0000259" key="2">
    <source>
        <dbReference type="PROSITE" id="PS50994"/>
    </source>
</evidence>
<reference evidence="3" key="1">
    <citation type="journal article" date="2019" name="Sci. Rep.">
        <title>Draft genome of Tanacetum cinerariifolium, the natural source of mosquito coil.</title>
        <authorList>
            <person name="Yamashiro T."/>
            <person name="Shiraishi A."/>
            <person name="Satake H."/>
            <person name="Nakayama K."/>
        </authorList>
    </citation>
    <scope>NUCLEOTIDE SEQUENCE</scope>
</reference>
<name>A0A699VFR7_TANCI</name>
<dbReference type="InterPro" id="IPR012337">
    <property type="entry name" value="RNaseH-like_sf"/>
</dbReference>
<dbReference type="GO" id="GO:0015074">
    <property type="term" value="P:DNA integration"/>
    <property type="evidence" value="ECO:0007669"/>
    <property type="project" value="InterPro"/>
</dbReference>
<feature type="non-terminal residue" evidence="3">
    <location>
        <position position="1"/>
    </location>
</feature>
<accession>A0A699VFR7</accession>
<protein>
    <submittedName>
        <fullName evidence="3">Retrovirus-related Pol polyprotein from transposon TNT 1-94</fullName>
    </submittedName>
</protein>
<dbReference type="PROSITE" id="PS50994">
    <property type="entry name" value="INTEGRASE"/>
    <property type="match status" value="1"/>
</dbReference>
<dbReference type="SUPFAM" id="SSF53098">
    <property type="entry name" value="Ribonuclease H-like"/>
    <property type="match status" value="1"/>
</dbReference>
<dbReference type="EMBL" id="BKCJ011422637">
    <property type="protein sequence ID" value="GFD32266.1"/>
    <property type="molecule type" value="Genomic_DNA"/>
</dbReference>
<gene>
    <name evidence="3" type="ORF">Tci_904235</name>
</gene>
<feature type="region of interest" description="Disordered" evidence="1">
    <location>
        <begin position="21"/>
        <end position="41"/>
    </location>
</feature>
<comment type="caution">
    <text evidence="3">The sequence shown here is derived from an EMBL/GenBank/DDBJ whole genome shotgun (WGS) entry which is preliminary data.</text>
</comment>
<sequence>SDRKGEYMSQEFLDHLKEHGIIAHRNPPYKPQNNRVAERRN</sequence>
<dbReference type="InterPro" id="IPR036397">
    <property type="entry name" value="RNaseH_sf"/>
</dbReference>
<evidence type="ECO:0000256" key="1">
    <source>
        <dbReference type="SAM" id="MobiDB-lite"/>
    </source>
</evidence>
<dbReference type="GO" id="GO:0003676">
    <property type="term" value="F:nucleic acid binding"/>
    <property type="evidence" value="ECO:0007669"/>
    <property type="project" value="InterPro"/>
</dbReference>